<gene>
    <name evidence="4" type="primary">HET-E1_16</name>
    <name evidence="4" type="ORF">A0H81_12090</name>
</gene>
<dbReference type="AlphaFoldDB" id="A0A1C7LU32"/>
<dbReference type="InterPro" id="IPR036322">
    <property type="entry name" value="WD40_repeat_dom_sf"/>
</dbReference>
<dbReference type="InterPro" id="IPR019775">
    <property type="entry name" value="WD40_repeat_CS"/>
</dbReference>
<dbReference type="PANTHER" id="PTHR19879:SF9">
    <property type="entry name" value="TRANSCRIPTION INITIATION FACTOR TFIID SUBUNIT 5"/>
    <property type="match status" value="1"/>
</dbReference>
<dbReference type="Gene3D" id="2.130.10.10">
    <property type="entry name" value="YVTN repeat-like/Quinoprotein amine dehydrogenase"/>
    <property type="match status" value="1"/>
</dbReference>
<evidence type="ECO:0000313" key="4">
    <source>
        <dbReference type="EMBL" id="OBZ67567.1"/>
    </source>
</evidence>
<sequence>MGWIESICFSPSGDRLASSSTDGTVRLWDLTKGDPSQATATRMASINCMVLSKDGALVASGSHDGTVAIWILATGRLLRRFVSGTEIRNVMFSGDATRILTAGQRRVTVWDLKTGLMLRQVHCEAGVEYASLSLDAKHFFTAEGSMLTVWDVDTVMRRARRLQSSLESVAYSPDGVWVATCTASHSPANASRTITLLKAADFSPKWTYAFDKCPRASEAMGFVGDNVYVITNRGQTVAWRCSNREVVAVPGEQHLGKFYEQDGWICSRKTKDKLCWLPDTKRATLNTLIHGNYYILGTDSGHFSILDLSSFSS</sequence>
<keyword evidence="5" id="KW-1185">Reference proteome</keyword>
<protein>
    <submittedName>
        <fullName evidence="4">Vegetative incompatibility protein HET-E-1</fullName>
    </submittedName>
</protein>
<dbReference type="Proteomes" id="UP000092993">
    <property type="component" value="Unassembled WGS sequence"/>
</dbReference>
<feature type="repeat" description="WD" evidence="3">
    <location>
        <begin position="39"/>
        <end position="80"/>
    </location>
</feature>
<dbReference type="SUPFAM" id="SSF50978">
    <property type="entry name" value="WD40 repeat-like"/>
    <property type="match status" value="1"/>
</dbReference>
<organism evidence="4 5">
    <name type="scientific">Grifola frondosa</name>
    <name type="common">Maitake</name>
    <name type="synonym">Polyporus frondosus</name>
    <dbReference type="NCBI Taxonomy" id="5627"/>
    <lineage>
        <taxon>Eukaryota</taxon>
        <taxon>Fungi</taxon>
        <taxon>Dikarya</taxon>
        <taxon>Basidiomycota</taxon>
        <taxon>Agaricomycotina</taxon>
        <taxon>Agaricomycetes</taxon>
        <taxon>Polyporales</taxon>
        <taxon>Grifolaceae</taxon>
        <taxon>Grifola</taxon>
    </lineage>
</organism>
<dbReference type="PANTHER" id="PTHR19879">
    <property type="entry name" value="TRANSCRIPTION INITIATION FACTOR TFIID"/>
    <property type="match status" value="1"/>
</dbReference>
<reference evidence="4 5" key="1">
    <citation type="submission" date="2016-03" db="EMBL/GenBank/DDBJ databases">
        <title>Whole genome sequencing of Grifola frondosa 9006-11.</title>
        <authorList>
            <person name="Min B."/>
            <person name="Park H."/>
            <person name="Kim J.-G."/>
            <person name="Cho H."/>
            <person name="Oh Y.-L."/>
            <person name="Kong W.-S."/>
            <person name="Choi I.-G."/>
        </authorList>
    </citation>
    <scope>NUCLEOTIDE SEQUENCE [LARGE SCALE GENOMIC DNA]</scope>
    <source>
        <strain evidence="4 5">9006-11</strain>
    </source>
</reference>
<dbReference type="PROSITE" id="PS00678">
    <property type="entry name" value="WD_REPEATS_1"/>
    <property type="match status" value="1"/>
</dbReference>
<keyword evidence="1 3" id="KW-0853">WD repeat</keyword>
<dbReference type="STRING" id="5627.A0A1C7LU32"/>
<comment type="caution">
    <text evidence="4">The sequence shown here is derived from an EMBL/GenBank/DDBJ whole genome shotgun (WGS) entry which is preliminary data.</text>
</comment>
<evidence type="ECO:0000256" key="2">
    <source>
        <dbReference type="ARBA" id="ARBA00022737"/>
    </source>
</evidence>
<evidence type="ECO:0000313" key="5">
    <source>
        <dbReference type="Proteomes" id="UP000092993"/>
    </source>
</evidence>
<dbReference type="InterPro" id="IPR001680">
    <property type="entry name" value="WD40_rpt"/>
</dbReference>
<dbReference type="InterPro" id="IPR015943">
    <property type="entry name" value="WD40/YVTN_repeat-like_dom_sf"/>
</dbReference>
<keyword evidence="2" id="KW-0677">Repeat</keyword>
<accession>A0A1C7LU32</accession>
<dbReference type="Pfam" id="PF00400">
    <property type="entry name" value="WD40"/>
    <property type="match status" value="2"/>
</dbReference>
<feature type="repeat" description="WD" evidence="3">
    <location>
        <begin position="1"/>
        <end position="38"/>
    </location>
</feature>
<name>A0A1C7LU32_GRIFR</name>
<proteinExistence type="predicted"/>
<evidence type="ECO:0000256" key="3">
    <source>
        <dbReference type="PROSITE-ProRule" id="PRU00221"/>
    </source>
</evidence>
<dbReference type="EMBL" id="LUGG01000023">
    <property type="protein sequence ID" value="OBZ67567.1"/>
    <property type="molecule type" value="Genomic_DNA"/>
</dbReference>
<dbReference type="PROSITE" id="PS50082">
    <property type="entry name" value="WD_REPEATS_2"/>
    <property type="match status" value="2"/>
</dbReference>
<evidence type="ECO:0000256" key="1">
    <source>
        <dbReference type="ARBA" id="ARBA00022574"/>
    </source>
</evidence>
<dbReference type="PROSITE" id="PS50294">
    <property type="entry name" value="WD_REPEATS_REGION"/>
    <property type="match status" value="1"/>
</dbReference>
<dbReference type="SMART" id="SM00320">
    <property type="entry name" value="WD40"/>
    <property type="match status" value="3"/>
</dbReference>
<dbReference type="OrthoDB" id="2679425at2759"/>